<dbReference type="Proteomes" id="UP000033636">
    <property type="component" value="Unassembled WGS sequence"/>
</dbReference>
<accession>A0ACC6V3G3</accession>
<evidence type="ECO:0000313" key="1">
    <source>
        <dbReference type="EMBL" id="MFB6491508.1"/>
    </source>
</evidence>
<name>A0ACC6V3G3_9CREN</name>
<sequence>MDNWGDAYPLHRILPKGRGGGRSVGLRAEGEAEVYLPGRSAAGEYIEELEMTRVKLSASPEPPRVEVLGVAVRPLAPRPVMALDAAKPLEALGIYKHDYYAYLFDVPAPGEYRIRVNDYAVALGRGPAAAGALWLSARLEPGEAVVVAESTGHPNDGLAPHFTGLLAPLLYGPSGSAELAFEYGVVELGEYRPGLAATHSRTALLNRHMFEATPKGWGPARELRDFTGVIYARARFRRAGKYAVLRITRSSPALGGWRIFGVLVNGRRAYLGRDGVVYIPPELLRDGENEVVVAWPEYGFSGRLELEAVVEFYEGAAEPKALAVLEPVGELRPAELPVELEGPAEVVVRFRAAAKPDVVAPLYLELDGDFNAQIFLNGRLIGRYYGEGSQRRFYLPEPYLTELNEVRLRALPLRAGARLSASIGAYFAAQVVELRP</sequence>
<evidence type="ECO:0000313" key="2">
    <source>
        <dbReference type="Proteomes" id="UP000033636"/>
    </source>
</evidence>
<proteinExistence type="predicted"/>
<comment type="caution">
    <text evidence="1">The sequence shown here is derived from an EMBL/GenBank/DDBJ whole genome shotgun (WGS) entry which is preliminary data.</text>
</comment>
<reference evidence="1" key="1">
    <citation type="submission" date="2024-07" db="EMBL/GenBank/DDBJ databases">
        <title>Metagenome and Metagenome-Assembled Genomes of Archaea from a hot spring from the geothermal field of Los Azufres, Mexico.</title>
        <authorList>
            <person name="Marin-Paredes R."/>
            <person name="Martinez-Romero E."/>
            <person name="Servin-Garciduenas L.E."/>
        </authorList>
    </citation>
    <scope>NUCLEOTIDE SEQUENCE</scope>
</reference>
<dbReference type="EMBL" id="JZWT02000041">
    <property type="protein sequence ID" value="MFB6491508.1"/>
    <property type="molecule type" value="Genomic_DNA"/>
</dbReference>
<organism evidence="1 2">
    <name type="scientific">Thermoproteus sp. AZ2</name>
    <dbReference type="NCBI Taxonomy" id="1609232"/>
    <lineage>
        <taxon>Archaea</taxon>
        <taxon>Thermoproteota</taxon>
        <taxon>Thermoprotei</taxon>
        <taxon>Thermoproteales</taxon>
        <taxon>Thermoproteaceae</taxon>
        <taxon>Thermoproteus</taxon>
    </lineage>
</organism>
<protein>
    <submittedName>
        <fullName evidence="1">Uncharacterized protein</fullName>
    </submittedName>
</protein>
<gene>
    <name evidence="1" type="ORF">TU35_009825</name>
</gene>